<evidence type="ECO:0000256" key="3">
    <source>
        <dbReference type="ARBA" id="ARBA00084097"/>
    </source>
</evidence>
<reference evidence="7" key="1">
    <citation type="submission" date="2019-06" db="EMBL/GenBank/DDBJ databases">
        <authorList>
            <consortium name="Wellcome Sanger Institute Data Sharing"/>
        </authorList>
    </citation>
    <scope>NUCLEOTIDE SEQUENCE [LARGE SCALE GENOMIC DNA]</scope>
</reference>
<evidence type="ECO:0000256" key="5">
    <source>
        <dbReference type="PIRSR" id="PIRSR600101-2"/>
    </source>
</evidence>
<reference evidence="7" key="3">
    <citation type="submission" date="2025-09" db="UniProtKB">
        <authorList>
            <consortium name="Ensembl"/>
        </authorList>
    </citation>
    <scope>IDENTIFICATION</scope>
</reference>
<comment type="catalytic activity">
    <reaction evidence="6">
        <text>glutathione + H2O = L-cysteinylglycine + L-glutamate</text>
        <dbReference type="Rhea" id="RHEA:28807"/>
        <dbReference type="ChEBI" id="CHEBI:15377"/>
        <dbReference type="ChEBI" id="CHEBI:29985"/>
        <dbReference type="ChEBI" id="CHEBI:57925"/>
        <dbReference type="ChEBI" id="CHEBI:61694"/>
        <dbReference type="EC" id="3.4.19.13"/>
    </reaction>
</comment>
<evidence type="ECO:0000256" key="4">
    <source>
        <dbReference type="PIRSR" id="PIRSR600101-1"/>
    </source>
</evidence>
<keyword evidence="2" id="KW-0325">Glycoprotein</keyword>
<name>A0A668ATR7_9TELE</name>
<sequence>MVRKIVCVALTVLLVAAVSTFVGVFFGVGSRKPPSEHSYRKAAVAADAGRCSEIGRDILKEGGSAVDASIAALLCVGLMNAHSMGIGGGLFFTIYDAKTGKVETIDARETAPGNATENMFGNSTDLSKKGGLSIAVPGEIRGYEMAHRRHGKLPWSRLFEPSIILAEKGFPLGRALANALSRHNKTILNDTALCEVFCSQNGDVLKENETIKFPRLAETYRKIAQEGPDVFYKGQIAQDLVTDIQASGNGIITLEDLRNYQPVLDETPLRENVGEYTIVAPNAPASGPVLTLILKILNGYNLTPDSMATHEEKVLTYHRIVEAFRFAYAKRTLLGDPKFLNITDLIQNMTSTSFANRLREKITDDTTHHMNYYEPEFYMPENHGTSHLSVVAEDGSAVAATSTINQYLGSKVMSKSTGIILNNEMDDFSSPFITNGFGVPPSPNNFIRPGKRPMSSMCPTILLDKSNQVKMVVGASGGTKITTSIALVILKALFFNYNLEKAVSDPRLHNQLSPNTTVAEPQFDKSVLDGLAQKNHETEFLSSTGAVVQAVVRHGDRLHAQSDPRKWAYAAGY</sequence>
<comment type="catalytic activity">
    <reaction evidence="6">
        <text>an S-substituted glutathione + H2O = an S-substituted L-cysteinylglycine + L-glutamate</text>
        <dbReference type="Rhea" id="RHEA:59468"/>
        <dbReference type="ChEBI" id="CHEBI:15377"/>
        <dbReference type="ChEBI" id="CHEBI:29985"/>
        <dbReference type="ChEBI" id="CHEBI:90779"/>
        <dbReference type="ChEBI" id="CHEBI:143103"/>
        <dbReference type="EC" id="3.4.19.13"/>
    </reaction>
</comment>
<feature type="binding site" evidence="5">
    <location>
        <begin position="455"/>
        <end position="456"/>
    </location>
    <ligand>
        <name>L-glutamate</name>
        <dbReference type="ChEBI" id="CHEBI:29985"/>
    </ligand>
</feature>
<dbReference type="InterPro" id="IPR043137">
    <property type="entry name" value="GGT_ssub_C"/>
</dbReference>
<dbReference type="Proteomes" id="UP000472263">
    <property type="component" value="Chromosome 12"/>
</dbReference>
<dbReference type="GO" id="GO:0002682">
    <property type="term" value="P:regulation of immune system process"/>
    <property type="evidence" value="ECO:0007669"/>
    <property type="project" value="TreeGrafter"/>
</dbReference>
<protein>
    <recommendedName>
        <fullName evidence="6">Glutathione hydrolase</fullName>
        <ecNumber evidence="6">2.3.2.2</ecNumber>
        <ecNumber evidence="6">3.4.19.13</ecNumber>
    </recommendedName>
    <alternativeName>
        <fullName evidence="6">Gamma-glutamyltransferase</fullName>
    </alternativeName>
    <alternativeName>
        <fullName evidence="6">Gamma-glutamyltranspeptidase</fullName>
    </alternativeName>
</protein>
<dbReference type="InterPro" id="IPR000101">
    <property type="entry name" value="GGT_peptidase"/>
</dbReference>
<dbReference type="GO" id="GO:0036374">
    <property type="term" value="F:glutathione hydrolase activity"/>
    <property type="evidence" value="ECO:0007669"/>
    <property type="project" value="UniProtKB-UniRule"/>
</dbReference>
<keyword evidence="6" id="KW-0808">Transferase</keyword>
<keyword evidence="6" id="KW-0012">Acyltransferase</keyword>
<keyword evidence="6" id="KW-0378">Hydrolase</keyword>
<dbReference type="GeneTree" id="ENSGT00940000154601"/>
<comment type="catalytic activity">
    <reaction evidence="6">
        <text>an N-terminal (5-L-glutamyl)-[peptide] + an alpha-amino acid = 5-L-glutamyl amino acid + an N-terminal L-alpha-aminoacyl-[peptide]</text>
        <dbReference type="Rhea" id="RHEA:23904"/>
        <dbReference type="Rhea" id="RHEA-COMP:9780"/>
        <dbReference type="Rhea" id="RHEA-COMP:9795"/>
        <dbReference type="ChEBI" id="CHEBI:77644"/>
        <dbReference type="ChEBI" id="CHEBI:78597"/>
        <dbReference type="ChEBI" id="CHEBI:78599"/>
        <dbReference type="ChEBI" id="CHEBI:78608"/>
        <dbReference type="EC" id="2.3.2.2"/>
    </reaction>
</comment>
<evidence type="ECO:0000313" key="8">
    <source>
        <dbReference type="Proteomes" id="UP000472263"/>
    </source>
</evidence>
<accession>A0A668ATR7</accession>
<reference evidence="7" key="2">
    <citation type="submission" date="2025-08" db="UniProtKB">
        <authorList>
            <consortium name="Ensembl"/>
        </authorList>
    </citation>
    <scope>IDENTIFICATION</scope>
</reference>
<proteinExistence type="inferred from homology"/>
<dbReference type="Gene3D" id="1.10.246.130">
    <property type="match status" value="1"/>
</dbReference>
<keyword evidence="8" id="KW-1185">Reference proteome</keyword>
<dbReference type="InterPro" id="IPR029055">
    <property type="entry name" value="Ntn_hydrolases_N"/>
</dbReference>
<dbReference type="EC" id="3.4.19.13" evidence="6"/>
<comment type="pathway">
    <text evidence="6">Sulfur metabolism; glutathione metabolism.</text>
</comment>
<keyword evidence="3" id="KW-0800">Toxin</keyword>
<dbReference type="EC" id="2.3.2.2" evidence="6"/>
<dbReference type="GO" id="GO:0006751">
    <property type="term" value="P:glutathione catabolic process"/>
    <property type="evidence" value="ECO:0007669"/>
    <property type="project" value="UniProtKB-UniRule"/>
</dbReference>
<dbReference type="FunFam" id="3.60.20.40:FF:000001">
    <property type="entry name" value="Gamma-glutamyltranspeptidase 1"/>
    <property type="match status" value="1"/>
</dbReference>
<dbReference type="PANTHER" id="PTHR11686:SF56">
    <property type="entry name" value="GLUTATHIONE HYDROLASE 1 PROENZYME-RELATED"/>
    <property type="match status" value="1"/>
</dbReference>
<feature type="binding site" evidence="5">
    <location>
        <position position="108"/>
    </location>
    <ligand>
        <name>L-glutamate</name>
        <dbReference type="ChEBI" id="CHEBI:29985"/>
    </ligand>
</feature>
<dbReference type="GO" id="GO:0031179">
    <property type="term" value="P:peptide modification"/>
    <property type="evidence" value="ECO:0007669"/>
    <property type="project" value="TreeGrafter"/>
</dbReference>
<evidence type="ECO:0000256" key="2">
    <source>
        <dbReference type="ARBA" id="ARBA00023180"/>
    </source>
</evidence>
<dbReference type="AlphaFoldDB" id="A0A668ATR7"/>
<dbReference type="PANTHER" id="PTHR11686">
    <property type="entry name" value="GAMMA GLUTAMYL TRANSPEPTIDASE"/>
    <property type="match status" value="1"/>
</dbReference>
<dbReference type="SUPFAM" id="SSF56235">
    <property type="entry name" value="N-terminal nucleophile aminohydrolases (Ntn hydrolases)"/>
    <property type="match status" value="1"/>
</dbReference>
<comment type="function">
    <text evidence="6">Cleaves the gamma-glutamyl peptide bond of glutathione and glutathione conjugates.</text>
</comment>
<evidence type="ECO:0000256" key="1">
    <source>
        <dbReference type="ARBA" id="ARBA00009381"/>
    </source>
</evidence>
<feature type="active site" description="Nucleophile" evidence="4">
    <location>
        <position position="385"/>
    </location>
</feature>
<feature type="binding site" evidence="5">
    <location>
        <position position="478"/>
    </location>
    <ligand>
        <name>L-glutamate</name>
        <dbReference type="ChEBI" id="CHEBI:29985"/>
    </ligand>
</feature>
<comment type="subcellular location">
    <subcellularLocation>
        <location evidence="6">Membrane</location>
        <topology evidence="6">Single-pass type II membrane protein</topology>
    </subcellularLocation>
</comment>
<keyword evidence="3" id="KW-1202">Platelet aggregation activating toxin</keyword>
<dbReference type="UniPathway" id="UPA00204"/>
<dbReference type="GO" id="GO:0050727">
    <property type="term" value="P:regulation of inflammatory response"/>
    <property type="evidence" value="ECO:0007669"/>
    <property type="project" value="TreeGrafter"/>
</dbReference>
<dbReference type="InterPro" id="IPR043138">
    <property type="entry name" value="GGT_lsub"/>
</dbReference>
<feature type="binding site" evidence="5">
    <location>
        <begin position="403"/>
        <end position="405"/>
    </location>
    <ligand>
        <name>L-glutamate</name>
        <dbReference type="ChEBI" id="CHEBI:29985"/>
    </ligand>
</feature>
<keyword evidence="3" id="KW-1199">Hemostasis impairing toxin</keyword>
<evidence type="ECO:0000313" key="7">
    <source>
        <dbReference type="Ensembl" id="ENSMMDP00005049111.1"/>
    </source>
</evidence>
<dbReference type="GO" id="GO:0005886">
    <property type="term" value="C:plasma membrane"/>
    <property type="evidence" value="ECO:0007669"/>
    <property type="project" value="TreeGrafter"/>
</dbReference>
<dbReference type="NCBIfam" id="TIGR00066">
    <property type="entry name" value="g_glut_trans"/>
    <property type="match status" value="1"/>
</dbReference>
<dbReference type="Ensembl" id="ENSMMDT00005050069.1">
    <property type="protein sequence ID" value="ENSMMDP00005049111.1"/>
    <property type="gene ID" value="ENSMMDG00005022138.1"/>
</dbReference>
<gene>
    <name evidence="7" type="primary">ggt1b</name>
</gene>
<dbReference type="InParanoid" id="A0A668ATR7"/>
<organism evidence="7 8">
    <name type="scientific">Myripristis murdjan</name>
    <name type="common">pinecone soldierfish</name>
    <dbReference type="NCBI Taxonomy" id="586833"/>
    <lineage>
        <taxon>Eukaryota</taxon>
        <taxon>Metazoa</taxon>
        <taxon>Chordata</taxon>
        <taxon>Craniata</taxon>
        <taxon>Vertebrata</taxon>
        <taxon>Euteleostomi</taxon>
        <taxon>Actinopterygii</taxon>
        <taxon>Neopterygii</taxon>
        <taxon>Teleostei</taxon>
        <taxon>Neoteleostei</taxon>
        <taxon>Acanthomorphata</taxon>
        <taxon>Holocentriformes</taxon>
        <taxon>Holocentridae</taxon>
        <taxon>Myripristis</taxon>
    </lineage>
</organism>
<evidence type="ECO:0000256" key="6">
    <source>
        <dbReference type="RuleBase" id="RU368068"/>
    </source>
</evidence>
<feature type="binding site" evidence="5">
    <location>
        <position position="427"/>
    </location>
    <ligand>
        <name>L-glutamate</name>
        <dbReference type="ChEBI" id="CHEBI:29985"/>
    </ligand>
</feature>
<dbReference type="Gene3D" id="3.60.20.40">
    <property type="match status" value="1"/>
</dbReference>
<dbReference type="FunFam" id="1.10.246.130:FF:000002">
    <property type="entry name" value="glutathione hydrolase 1 proenzyme"/>
    <property type="match status" value="1"/>
</dbReference>
<dbReference type="Pfam" id="PF01019">
    <property type="entry name" value="G_glu_transpept"/>
    <property type="match status" value="1"/>
</dbReference>
<dbReference type="PRINTS" id="PR01210">
    <property type="entry name" value="GGTRANSPTASE"/>
</dbReference>
<dbReference type="GO" id="GO:0103068">
    <property type="term" value="F:leukotriene C4 gamma-glutamyl transferase activity"/>
    <property type="evidence" value="ECO:0007669"/>
    <property type="project" value="UniProtKB-EC"/>
</dbReference>
<comment type="similarity">
    <text evidence="1">Belongs to the gamma-glutamyltransferase family.</text>
</comment>